<comment type="caution">
    <text evidence="1">The sequence shown here is derived from an EMBL/GenBank/DDBJ whole genome shotgun (WGS) entry which is preliminary data.</text>
</comment>
<dbReference type="Proteomes" id="UP000288859">
    <property type="component" value="Unassembled WGS sequence"/>
</dbReference>
<dbReference type="VEuPathDB" id="FungiDB:PV10_00602"/>
<proteinExistence type="predicted"/>
<dbReference type="EMBL" id="NAJM01000003">
    <property type="protein sequence ID" value="RVX74780.1"/>
    <property type="molecule type" value="Genomic_DNA"/>
</dbReference>
<organism evidence="1 2">
    <name type="scientific">Exophiala mesophila</name>
    <name type="common">Black yeast-like fungus</name>
    <dbReference type="NCBI Taxonomy" id="212818"/>
    <lineage>
        <taxon>Eukaryota</taxon>
        <taxon>Fungi</taxon>
        <taxon>Dikarya</taxon>
        <taxon>Ascomycota</taxon>
        <taxon>Pezizomycotina</taxon>
        <taxon>Eurotiomycetes</taxon>
        <taxon>Chaetothyriomycetidae</taxon>
        <taxon>Chaetothyriales</taxon>
        <taxon>Herpotrichiellaceae</taxon>
        <taxon>Exophiala</taxon>
    </lineage>
</organism>
<accession>A0A438NGD2</accession>
<dbReference type="AlphaFoldDB" id="A0A438NGD2"/>
<evidence type="ECO:0000313" key="2">
    <source>
        <dbReference type="Proteomes" id="UP000288859"/>
    </source>
</evidence>
<gene>
    <name evidence="1" type="ORF">B0A52_01057</name>
</gene>
<evidence type="ECO:0000313" key="1">
    <source>
        <dbReference type="EMBL" id="RVX74780.1"/>
    </source>
</evidence>
<dbReference type="VEuPathDB" id="FungiDB:PV10_00603"/>
<reference evidence="1 2" key="1">
    <citation type="submission" date="2017-03" db="EMBL/GenBank/DDBJ databases">
        <title>Genomes of endolithic fungi from Antarctica.</title>
        <authorList>
            <person name="Coleine C."/>
            <person name="Masonjones S."/>
            <person name="Stajich J.E."/>
        </authorList>
    </citation>
    <scope>NUCLEOTIDE SEQUENCE [LARGE SCALE GENOMIC DNA]</scope>
    <source>
        <strain evidence="1 2">CCFEE 6314</strain>
    </source>
</reference>
<name>A0A438NGD2_EXOME</name>
<protein>
    <submittedName>
        <fullName evidence="1">Uncharacterized protein</fullName>
    </submittedName>
</protein>
<dbReference type="OrthoDB" id="4119729at2759"/>
<sequence length="595" mass="66309">MGRVCPSCLANAVAFILIRTNGYNRKNYEKYVRSKAFELDLAKYESEALRTNPSARAVVASGLRSSHELMINRDIWCPQNSRTISNREPGGINHLDPLLAMQDTFDRAVMCQSGERPDRPVVTYSEAMRWGQRQNAEHWALDNPNLRTFGQSHISEVLVYFSRCRHYNAIFMEVPNSDSPQRSGDTDCGCSGFDLDLPFRRYAESSTDCMFCRRRADHENDPRFRYADRCLAQPACDVQLLRSRLLADVNLANTFCTQYLASEPLSRKLEAEFGTECDLRLDDLTFGCSLFQAASQLSQSTQATVTVTVTEPVATSIASPKGHNCTRHHVKSQKEAASAPPNFYLTPRPNTPGNPRYRLFNEDIPQQHALPALSSLTATKPNPSSLMTSVLASKIASSTLSATTPVSSLMPPFTSPTPARTGRCIPTAHPPAADYHVFEPLIDLALLDPSTVIAATTVSDPQDVNAENCSPYVSFQLPKETAGSCLRMKGTWTPRYSNVYYECIARTRAPEFDPMVVDSTTGFNFSSGTSFSMSASRQFGRRPEKKYRQSSMLLYTQKDRSYEIDFWACGSGGTVLVSELSCTYFGEGYTMHEEM</sequence>